<organism evidence="2 3">
    <name type="scientific">Bacteroides faecium</name>
    <dbReference type="NCBI Taxonomy" id="2715212"/>
    <lineage>
        <taxon>Bacteria</taxon>
        <taxon>Pseudomonadati</taxon>
        <taxon>Bacteroidota</taxon>
        <taxon>Bacteroidia</taxon>
        <taxon>Bacteroidales</taxon>
        <taxon>Bacteroidaceae</taxon>
        <taxon>Bacteroides</taxon>
    </lineage>
</organism>
<sequence>MENLKFIKRIVLATTFTVGSGLTIAGGMGIFVGHERFLYAILMIAGIIFLVIGWLVIPGIFRRLE</sequence>
<proteinExistence type="predicted"/>
<dbReference type="AlphaFoldDB" id="A0A6H0KSB5"/>
<dbReference type="KEGG" id="bfc:BacF7301_18680"/>
<evidence type="ECO:0000313" key="3">
    <source>
        <dbReference type="Proteomes" id="UP000501780"/>
    </source>
</evidence>
<evidence type="ECO:0000313" key="2">
    <source>
        <dbReference type="EMBL" id="QIU96053.1"/>
    </source>
</evidence>
<accession>A0A6H0KSB5</accession>
<feature type="transmembrane region" description="Helical" evidence="1">
    <location>
        <begin position="12"/>
        <end position="31"/>
    </location>
</feature>
<keyword evidence="1" id="KW-0472">Membrane</keyword>
<evidence type="ECO:0000256" key="1">
    <source>
        <dbReference type="SAM" id="Phobius"/>
    </source>
</evidence>
<keyword evidence="1" id="KW-0812">Transmembrane</keyword>
<keyword evidence="1" id="KW-1133">Transmembrane helix</keyword>
<protein>
    <submittedName>
        <fullName evidence="2">Uncharacterized protein</fullName>
    </submittedName>
</protein>
<dbReference type="EMBL" id="CP050831">
    <property type="protein sequence ID" value="QIU96053.1"/>
    <property type="molecule type" value="Genomic_DNA"/>
</dbReference>
<feature type="transmembrane region" description="Helical" evidence="1">
    <location>
        <begin position="37"/>
        <end position="61"/>
    </location>
</feature>
<reference evidence="2 3" key="1">
    <citation type="submission" date="2020-03" db="EMBL/GenBank/DDBJ databases">
        <title>Genomic analysis of Bacteroides faecium CBA7301.</title>
        <authorList>
            <person name="Kim J."/>
            <person name="Roh S.W."/>
        </authorList>
    </citation>
    <scope>NUCLEOTIDE SEQUENCE [LARGE SCALE GENOMIC DNA]</scope>
    <source>
        <strain evidence="2 3">CBA7301</strain>
    </source>
</reference>
<dbReference type="Proteomes" id="UP000501780">
    <property type="component" value="Chromosome"/>
</dbReference>
<dbReference type="RefSeq" id="WP_167965174.1">
    <property type="nucleotide sequence ID" value="NZ_CP050831.1"/>
</dbReference>
<gene>
    <name evidence="2" type="ORF">BacF7301_18680</name>
</gene>
<keyword evidence="3" id="KW-1185">Reference proteome</keyword>
<name>A0A6H0KSB5_9BACE</name>